<organism evidence="3 4">
    <name type="scientific">Alloscardovia venturai</name>
    <dbReference type="NCBI Taxonomy" id="1769421"/>
    <lineage>
        <taxon>Bacteria</taxon>
        <taxon>Bacillati</taxon>
        <taxon>Actinomycetota</taxon>
        <taxon>Actinomycetes</taxon>
        <taxon>Bifidobacteriales</taxon>
        <taxon>Bifidobacteriaceae</taxon>
        <taxon>Alloscardovia</taxon>
    </lineage>
</organism>
<feature type="domain" description="Phosphoribosyltransferase" evidence="2">
    <location>
        <begin position="86"/>
        <end position="136"/>
    </location>
</feature>
<dbReference type="InterPro" id="IPR029057">
    <property type="entry name" value="PRTase-like"/>
</dbReference>
<dbReference type="InterPro" id="IPR000836">
    <property type="entry name" value="PRTase_dom"/>
</dbReference>
<comment type="similarity">
    <text evidence="1">Belongs to the ComF/GntX family.</text>
</comment>
<dbReference type="Gene3D" id="3.40.50.2020">
    <property type="match status" value="1"/>
</dbReference>
<dbReference type="InterPro" id="IPR051910">
    <property type="entry name" value="ComF/GntX_DNA_util-trans"/>
</dbReference>
<accession>A0ABW2Y3N2</accession>
<dbReference type="PANTHER" id="PTHR47505">
    <property type="entry name" value="DNA UTILIZATION PROTEIN YHGH"/>
    <property type="match status" value="1"/>
</dbReference>
<dbReference type="RefSeq" id="WP_377939187.1">
    <property type="nucleotide sequence ID" value="NZ_JBHTHQ010000021.1"/>
</dbReference>
<evidence type="ECO:0000313" key="4">
    <source>
        <dbReference type="Proteomes" id="UP001597036"/>
    </source>
</evidence>
<evidence type="ECO:0000313" key="3">
    <source>
        <dbReference type="EMBL" id="MFD0704862.1"/>
    </source>
</evidence>
<comment type="caution">
    <text evidence="3">The sequence shown here is derived from an EMBL/GenBank/DDBJ whole genome shotgun (WGS) entry which is preliminary data.</text>
</comment>
<keyword evidence="4" id="KW-1185">Reference proteome</keyword>
<proteinExistence type="inferred from homology"/>
<dbReference type="EMBL" id="JBHTHQ010000021">
    <property type="protein sequence ID" value="MFD0704862.1"/>
    <property type="molecule type" value="Genomic_DNA"/>
</dbReference>
<dbReference type="SUPFAM" id="SSF53271">
    <property type="entry name" value="PRTase-like"/>
    <property type="match status" value="1"/>
</dbReference>
<evidence type="ECO:0000259" key="2">
    <source>
        <dbReference type="Pfam" id="PF00156"/>
    </source>
</evidence>
<dbReference type="CDD" id="cd06223">
    <property type="entry name" value="PRTases_typeI"/>
    <property type="match status" value="1"/>
</dbReference>
<gene>
    <name evidence="3" type="ORF">ACFQY8_03760</name>
</gene>
<dbReference type="PANTHER" id="PTHR47505:SF1">
    <property type="entry name" value="DNA UTILIZATION PROTEIN YHGH"/>
    <property type="match status" value="1"/>
</dbReference>
<evidence type="ECO:0000256" key="1">
    <source>
        <dbReference type="ARBA" id="ARBA00008007"/>
    </source>
</evidence>
<reference evidence="4" key="1">
    <citation type="journal article" date="2019" name="Int. J. Syst. Evol. Microbiol.">
        <title>The Global Catalogue of Microorganisms (GCM) 10K type strain sequencing project: providing services to taxonomists for standard genome sequencing and annotation.</title>
        <authorList>
            <consortium name="The Broad Institute Genomics Platform"/>
            <consortium name="The Broad Institute Genome Sequencing Center for Infectious Disease"/>
            <person name="Wu L."/>
            <person name="Ma J."/>
        </authorList>
    </citation>
    <scope>NUCLEOTIDE SEQUENCE [LARGE SCALE GENOMIC DNA]</scope>
    <source>
        <strain evidence="4">CCM 8604</strain>
    </source>
</reference>
<protein>
    <submittedName>
        <fullName evidence="3">ComF family protein</fullName>
    </submittedName>
</protein>
<dbReference type="Pfam" id="PF00156">
    <property type="entry name" value="Pribosyltran"/>
    <property type="match status" value="1"/>
</dbReference>
<sequence>MRDSLEICVIPVPSSEKSIQQRGRVHILPIACAVCEGLEIYSRQSKTALKSHVCRALTIEKHTKKSVTQSDRRQRSTRLLHSLRLCAPHRMNHHCVILVDDIATTGSTLRACARKLKRHGADVLCAVVIADSSLEEEQ</sequence>
<dbReference type="Proteomes" id="UP001597036">
    <property type="component" value="Unassembled WGS sequence"/>
</dbReference>
<name>A0ABW2Y3N2_9BIFI</name>